<dbReference type="AlphaFoldDB" id="A0A699WY85"/>
<protein>
    <submittedName>
        <fullName evidence="1">Uncharacterized protein</fullName>
    </submittedName>
</protein>
<evidence type="ECO:0000313" key="1">
    <source>
        <dbReference type="EMBL" id="GFD51753.1"/>
    </source>
</evidence>
<reference evidence="1" key="1">
    <citation type="journal article" date="2019" name="Sci. Rep.">
        <title>Draft genome of Tanacetum cinerariifolium, the natural source of mosquito coil.</title>
        <authorList>
            <person name="Yamashiro T."/>
            <person name="Shiraishi A."/>
            <person name="Satake H."/>
            <person name="Nakayama K."/>
        </authorList>
    </citation>
    <scope>NUCLEOTIDE SEQUENCE</scope>
</reference>
<feature type="non-terminal residue" evidence="1">
    <location>
        <position position="1"/>
    </location>
</feature>
<proteinExistence type="predicted"/>
<gene>
    <name evidence="1" type="ORF">Tci_923722</name>
</gene>
<feature type="non-terminal residue" evidence="1">
    <location>
        <position position="111"/>
    </location>
</feature>
<accession>A0A699WY85</accession>
<sequence>EVFAEFALKTDDLPESAALNQLPRQSDDRVVLVVVADTGNHTRILGREVHVGGLFKADRQRFFAIHRLACGNSGHGHRVVQVVGCGDGDQMDRGVVNQLLPVAMGAFKTPG</sequence>
<dbReference type="EMBL" id="BKCJ011773884">
    <property type="protein sequence ID" value="GFD51753.1"/>
    <property type="molecule type" value="Genomic_DNA"/>
</dbReference>
<comment type="caution">
    <text evidence="1">The sequence shown here is derived from an EMBL/GenBank/DDBJ whole genome shotgun (WGS) entry which is preliminary data.</text>
</comment>
<name>A0A699WY85_TANCI</name>
<organism evidence="1">
    <name type="scientific">Tanacetum cinerariifolium</name>
    <name type="common">Dalmatian daisy</name>
    <name type="synonym">Chrysanthemum cinerariifolium</name>
    <dbReference type="NCBI Taxonomy" id="118510"/>
    <lineage>
        <taxon>Eukaryota</taxon>
        <taxon>Viridiplantae</taxon>
        <taxon>Streptophyta</taxon>
        <taxon>Embryophyta</taxon>
        <taxon>Tracheophyta</taxon>
        <taxon>Spermatophyta</taxon>
        <taxon>Magnoliopsida</taxon>
        <taxon>eudicotyledons</taxon>
        <taxon>Gunneridae</taxon>
        <taxon>Pentapetalae</taxon>
        <taxon>asterids</taxon>
        <taxon>campanulids</taxon>
        <taxon>Asterales</taxon>
        <taxon>Asteraceae</taxon>
        <taxon>Asteroideae</taxon>
        <taxon>Anthemideae</taxon>
        <taxon>Anthemidinae</taxon>
        <taxon>Tanacetum</taxon>
    </lineage>
</organism>